<dbReference type="RefSeq" id="WP_253804993.1">
    <property type="nucleotide sequence ID" value="NZ_BAAAUB010000060.1"/>
</dbReference>
<name>A0ABT1JC12_9ACTN</name>
<accession>A0ABT1JC12</accession>
<protein>
    <submittedName>
        <fullName evidence="2">Uncharacterized protein</fullName>
    </submittedName>
</protein>
<keyword evidence="3" id="KW-1185">Reference proteome</keyword>
<proteinExistence type="predicted"/>
<reference evidence="2 3" key="1">
    <citation type="submission" date="2022-06" db="EMBL/GenBank/DDBJ databases">
        <title>Sequencing the genomes of 1000 actinobacteria strains.</title>
        <authorList>
            <person name="Klenk H.-P."/>
        </authorList>
    </citation>
    <scope>NUCLEOTIDE SEQUENCE [LARGE SCALE GENOMIC DNA]</scope>
    <source>
        <strain evidence="2 3">DSM 41656</strain>
    </source>
</reference>
<sequence>MRVAGDNGVCRQRVRFYAAAMKFSSGWTAGPAFDDQALSVEIAGSVPSAADAQQVAEILFGGGWRVRKQSWTEFEAEHTYARLSVLPLEPVIFTGEIAITGIIELIETFGRIGHRCTIELYDPDSGELLAERPTGPYPGTEPTDGPAR</sequence>
<organism evidence="2 3">
    <name type="scientific">Kitasatospora paracochleata</name>
    <dbReference type="NCBI Taxonomy" id="58354"/>
    <lineage>
        <taxon>Bacteria</taxon>
        <taxon>Bacillati</taxon>
        <taxon>Actinomycetota</taxon>
        <taxon>Actinomycetes</taxon>
        <taxon>Kitasatosporales</taxon>
        <taxon>Streptomycetaceae</taxon>
        <taxon>Kitasatospora</taxon>
    </lineage>
</organism>
<feature type="region of interest" description="Disordered" evidence="1">
    <location>
        <begin position="127"/>
        <end position="148"/>
    </location>
</feature>
<comment type="caution">
    <text evidence="2">The sequence shown here is derived from an EMBL/GenBank/DDBJ whole genome shotgun (WGS) entry which is preliminary data.</text>
</comment>
<evidence type="ECO:0000256" key="1">
    <source>
        <dbReference type="SAM" id="MobiDB-lite"/>
    </source>
</evidence>
<evidence type="ECO:0000313" key="2">
    <source>
        <dbReference type="EMBL" id="MCP2314638.1"/>
    </source>
</evidence>
<dbReference type="Proteomes" id="UP001206483">
    <property type="component" value="Unassembled WGS sequence"/>
</dbReference>
<dbReference type="EMBL" id="JAMZDX010000009">
    <property type="protein sequence ID" value="MCP2314638.1"/>
    <property type="molecule type" value="Genomic_DNA"/>
</dbReference>
<gene>
    <name evidence="2" type="ORF">FHR36_007839</name>
</gene>
<evidence type="ECO:0000313" key="3">
    <source>
        <dbReference type="Proteomes" id="UP001206483"/>
    </source>
</evidence>